<dbReference type="InterPro" id="IPR029055">
    <property type="entry name" value="Ntn_hydrolases_N"/>
</dbReference>
<dbReference type="PANTHER" id="PTHR34218">
    <property type="entry name" value="PEPTIDASE S45 PENICILLIN AMIDASE"/>
    <property type="match status" value="1"/>
</dbReference>
<evidence type="ECO:0000313" key="6">
    <source>
        <dbReference type="EMBL" id="QGZ41078.1"/>
    </source>
</evidence>
<dbReference type="OrthoDB" id="9760084at2"/>
<proteinExistence type="inferred from homology"/>
<dbReference type="GO" id="GO:0016811">
    <property type="term" value="F:hydrolase activity, acting on carbon-nitrogen (but not peptide) bonds, in linear amides"/>
    <property type="evidence" value="ECO:0007669"/>
    <property type="project" value="InterPro"/>
</dbReference>
<protein>
    <submittedName>
        <fullName evidence="7">Acyl-homoserine-lactone acylase</fullName>
    </submittedName>
</protein>
<dbReference type="Gene3D" id="1.10.1400.10">
    <property type="match status" value="1"/>
</dbReference>
<dbReference type="InterPro" id="IPR023343">
    <property type="entry name" value="Penicillin_amidase_dom1"/>
</dbReference>
<dbReference type="PANTHER" id="PTHR34218:SF3">
    <property type="entry name" value="ACYL-HOMOSERINE LACTONE ACYLASE PVDQ"/>
    <property type="match status" value="1"/>
</dbReference>
<name>A0A562P655_9BURK</name>
<evidence type="ECO:0000313" key="8">
    <source>
        <dbReference type="Proteomes" id="UP000315112"/>
    </source>
</evidence>
<evidence type="ECO:0000256" key="1">
    <source>
        <dbReference type="ARBA" id="ARBA00006586"/>
    </source>
</evidence>
<organism evidence="7 8">
    <name type="scientific">Pseudoduganella flava</name>
    <dbReference type="NCBI Taxonomy" id="871742"/>
    <lineage>
        <taxon>Bacteria</taxon>
        <taxon>Pseudomonadati</taxon>
        <taxon>Pseudomonadota</taxon>
        <taxon>Betaproteobacteria</taxon>
        <taxon>Burkholderiales</taxon>
        <taxon>Oxalobacteraceae</taxon>
        <taxon>Telluria group</taxon>
        <taxon>Pseudoduganella</taxon>
    </lineage>
</organism>
<reference evidence="6 9" key="3">
    <citation type="submission" date="2019-12" db="EMBL/GenBank/DDBJ databases">
        <title>Draft Genome Sequences of Six Type Strains of the Genus Massilia.</title>
        <authorList>
            <person name="Miess H."/>
            <person name="Frediansyah A."/>
            <person name="Goeker M."/>
            <person name="Gross H."/>
        </authorList>
    </citation>
    <scope>NUCLEOTIDE SEQUENCE [LARGE SCALE GENOMIC DNA]</scope>
    <source>
        <strain evidence="6 9">DSM 26639</strain>
    </source>
</reference>
<dbReference type="Proteomes" id="UP000315112">
    <property type="component" value="Unassembled WGS sequence"/>
</dbReference>
<dbReference type="AlphaFoldDB" id="A0A562P655"/>
<evidence type="ECO:0000256" key="4">
    <source>
        <dbReference type="ARBA" id="ARBA00023145"/>
    </source>
</evidence>
<dbReference type="EMBL" id="CP046904">
    <property type="protein sequence ID" value="QGZ41078.1"/>
    <property type="molecule type" value="Genomic_DNA"/>
</dbReference>
<dbReference type="Gene3D" id="1.10.439.10">
    <property type="entry name" value="Penicillin Amidohydrolase, domain 1"/>
    <property type="match status" value="1"/>
</dbReference>
<dbReference type="InterPro" id="IPR002692">
    <property type="entry name" value="S45"/>
</dbReference>
<dbReference type="Gene3D" id="3.60.20.10">
    <property type="entry name" value="Glutamine Phosphoribosylpyrophosphate, subunit 1, domain 1"/>
    <property type="match status" value="1"/>
</dbReference>
<evidence type="ECO:0000256" key="5">
    <source>
        <dbReference type="SAM" id="SignalP"/>
    </source>
</evidence>
<accession>A0A562P655</accession>
<feature type="signal peptide" evidence="5">
    <location>
        <begin position="1"/>
        <end position="21"/>
    </location>
</feature>
<dbReference type="Pfam" id="PF01804">
    <property type="entry name" value="Penicil_amidase"/>
    <property type="match status" value="1"/>
</dbReference>
<reference evidence="7 8" key="1">
    <citation type="journal article" date="2015" name="Stand. Genomic Sci.">
        <title>Genomic Encyclopedia of Bacterial and Archaeal Type Strains, Phase III: the genomes of soil and plant-associated and newly described type strains.</title>
        <authorList>
            <person name="Whitman W.B."/>
            <person name="Woyke T."/>
            <person name="Klenk H.P."/>
            <person name="Zhou Y."/>
            <person name="Lilburn T.G."/>
            <person name="Beck B.J."/>
            <person name="De Vos P."/>
            <person name="Vandamme P."/>
            <person name="Eisen J.A."/>
            <person name="Garrity G."/>
            <person name="Hugenholtz P."/>
            <person name="Kyrpides N.C."/>
        </authorList>
    </citation>
    <scope>NUCLEOTIDE SEQUENCE [LARGE SCALE GENOMIC DNA]</scope>
    <source>
        <strain evidence="7 8">CGMCC 1.10685</strain>
    </source>
</reference>
<keyword evidence="4" id="KW-0865">Zymogen</keyword>
<sequence length="776" mass="83648">MKLSTVALLGGTLLIADYAAAGVQADITRTSRGIVHVKAADFRSLGYGTAYAYAEDNVCMLADTLLTVRGERSRYFGGDAPATRPRNGEYGAGLDLFMNLPNEQSDFFFKGYLDLNELRASYAAGSSDVRDLLAGYAEGYNRFLKDRAGKLPKACSYAAWVKPITVDDVYLLIAEKALHASGEAFSAAVVAASRDPAEPVTLARTMPAAVTAIPRGIPAGVGSNALAIGSAASANGKGILLGNPHYPWSSTDRFYQVHLTVPGRYDAMGASLSGLPVVSIGFNRNLAWSHTVTSAMHFTTFRLALDPSDPAGTTYYYDGAPRKMTERKVSVDVLQPDGSLVKKERAFYFSHQGAVIVMPDSGIGWTADSAFVLADANRANTRLAEQWLKMGQANDVSALQSAIHAVKGLPWVNTVAADHRGDVLYIDGSVVPHMTTDKFLSDCLLVPQLLAFDGTRSECGWGQDPDSPAGVFGAANAPATVRKDYVANSNDSYWLSNAKEPLMGPAPYGYSPLYGAVGEPQTLRTRIAFKQVEGMLAERQFLRPDDVQQLMFANRIYAAELVMPGLARACLKALDLRLLISCATLATWDKKADIDSRGAVLFREFWNVARTIPDLWSTPFNPADPVNTPAGVSPAADAALLDALRKATEQLQAVGVPVYGKLGDYQTETRNNKRYPLHGGIGDEDGSFSSLHMRGTLTSSGYRDVDWGTGYIQLVGFENDGPVAKGLLAYGQSVDPQSAYYADQLPLFSQKKLPALPFTEAQIRAQRISHQVLTAK</sequence>
<dbReference type="InterPro" id="IPR043147">
    <property type="entry name" value="Penicillin_amidase_A-knob"/>
</dbReference>
<feature type="chain" id="PRO_5044617611" evidence="5">
    <location>
        <begin position="22"/>
        <end position="776"/>
    </location>
</feature>
<dbReference type="EMBL" id="VLKW01000027">
    <property type="protein sequence ID" value="TWI39934.1"/>
    <property type="molecule type" value="Genomic_DNA"/>
</dbReference>
<dbReference type="SUPFAM" id="SSF56235">
    <property type="entry name" value="N-terminal nucleophile aminohydrolases (Ntn hydrolases)"/>
    <property type="match status" value="1"/>
</dbReference>
<keyword evidence="3" id="KW-0378">Hydrolase</keyword>
<keyword evidence="9" id="KW-1185">Reference proteome</keyword>
<evidence type="ECO:0000256" key="3">
    <source>
        <dbReference type="ARBA" id="ARBA00022801"/>
    </source>
</evidence>
<evidence type="ECO:0000313" key="9">
    <source>
        <dbReference type="Proteomes" id="UP000437862"/>
    </source>
</evidence>
<gene>
    <name evidence="6" type="ORF">GO485_19770</name>
    <name evidence="7" type="ORF">IP92_05963</name>
</gene>
<dbReference type="GO" id="GO:0017000">
    <property type="term" value="P:antibiotic biosynthetic process"/>
    <property type="evidence" value="ECO:0007669"/>
    <property type="project" value="InterPro"/>
</dbReference>
<keyword evidence="2 5" id="KW-0732">Signal</keyword>
<evidence type="ECO:0000313" key="7">
    <source>
        <dbReference type="EMBL" id="TWI39934.1"/>
    </source>
</evidence>
<evidence type="ECO:0000256" key="2">
    <source>
        <dbReference type="ARBA" id="ARBA00022729"/>
    </source>
</evidence>
<dbReference type="Proteomes" id="UP000437862">
    <property type="component" value="Chromosome"/>
</dbReference>
<comment type="similarity">
    <text evidence="1">Belongs to the peptidase S45 family.</text>
</comment>
<dbReference type="InterPro" id="IPR043146">
    <property type="entry name" value="Penicillin_amidase_N_B-knob"/>
</dbReference>
<reference evidence="7" key="2">
    <citation type="submission" date="2019-07" db="EMBL/GenBank/DDBJ databases">
        <authorList>
            <person name="Whitman W."/>
            <person name="Huntemann M."/>
            <person name="Clum A."/>
            <person name="Pillay M."/>
            <person name="Palaniappan K."/>
            <person name="Varghese N."/>
            <person name="Mikhailova N."/>
            <person name="Stamatis D."/>
            <person name="Reddy T."/>
            <person name="Daum C."/>
            <person name="Shapiro N."/>
            <person name="Ivanova N."/>
            <person name="Kyrpides N."/>
            <person name="Woyke T."/>
        </authorList>
    </citation>
    <scope>NUCLEOTIDE SEQUENCE</scope>
    <source>
        <strain evidence="7">CGMCC 1.10685</strain>
    </source>
</reference>
<dbReference type="Gene3D" id="2.30.120.10">
    <property type="match status" value="1"/>
</dbReference>
<dbReference type="RefSeq" id="WP_145882340.1">
    <property type="nucleotide sequence ID" value="NZ_CP046904.1"/>
</dbReference>